<dbReference type="SUPFAM" id="SSF54637">
    <property type="entry name" value="Thioesterase/thiol ester dehydrase-isomerase"/>
    <property type="match status" value="2"/>
</dbReference>
<protein>
    <submittedName>
        <fullName evidence="1">PaaI family thioesterase</fullName>
    </submittedName>
</protein>
<sequence length="318" mass="34471">MQKLDLSQHPIMKHVRHALALNRTPGLHFCGNFFGLIFAEVSPTHSILHVDPQDYSRDKDGQMNLAAFALVADMGLATGIRTKLDRSTRLATVSLSLQLTGALRNGRITASSQSNGFLHDTLGKQGLSQTTVTAGDELLAYGTGAFMVLPAPPNVVLHPIPWIDQAAPQDLDIDLDSLSKDEKWILEHTEQSLHKSISRGDDFINHFLGFHPHAADRSAYCELANGPHISNRVGHVQGGITLGLAMTTANAALSEQWILTGVTASYISPGEGTTISARSTVIHRGRMTAVIRTEVLSSNGRQVLEVMTTHARRSTAEH</sequence>
<dbReference type="RefSeq" id="WP_163651136.1">
    <property type="nucleotide sequence ID" value="NZ_JAAGRN010000001.1"/>
</dbReference>
<dbReference type="AlphaFoldDB" id="A0A6B2QYM6"/>
<evidence type="ECO:0000313" key="1">
    <source>
        <dbReference type="EMBL" id="NDY81837.1"/>
    </source>
</evidence>
<dbReference type="CDD" id="cd03443">
    <property type="entry name" value="PaaI_thioesterase"/>
    <property type="match status" value="1"/>
</dbReference>
<dbReference type="InterPro" id="IPR029069">
    <property type="entry name" value="HotDog_dom_sf"/>
</dbReference>
<comment type="caution">
    <text evidence="1">The sequence shown here is derived from an EMBL/GenBank/DDBJ whole genome shotgun (WGS) entry which is preliminary data.</text>
</comment>
<reference evidence="1" key="1">
    <citation type="submission" date="2020-02" db="EMBL/GenBank/DDBJ databases">
        <authorList>
            <person name="Chen W.-M."/>
        </authorList>
    </citation>
    <scope>NUCLEOTIDE SEQUENCE</scope>
    <source>
        <strain evidence="1">NBD-18</strain>
    </source>
</reference>
<name>A0A6B2QYM6_9BURK</name>
<organism evidence="1">
    <name type="scientific">Sheuella amnicola</name>
    <dbReference type="NCBI Taxonomy" id="2707330"/>
    <lineage>
        <taxon>Bacteria</taxon>
        <taxon>Pseudomonadati</taxon>
        <taxon>Pseudomonadota</taxon>
        <taxon>Betaproteobacteria</taxon>
        <taxon>Burkholderiales</taxon>
        <taxon>Alcaligenaceae</taxon>
        <taxon>Sheuella</taxon>
    </lineage>
</organism>
<dbReference type="EMBL" id="JAAGRN010000001">
    <property type="protein sequence ID" value="NDY81837.1"/>
    <property type="molecule type" value="Genomic_DNA"/>
</dbReference>
<proteinExistence type="predicted"/>
<accession>A0A6B2QYM6</accession>
<dbReference type="Gene3D" id="3.10.129.10">
    <property type="entry name" value="Hotdog Thioesterase"/>
    <property type="match status" value="2"/>
</dbReference>
<gene>
    <name evidence="1" type="ORF">G3I67_01200</name>
</gene>